<name>A0A433D9G6_9FUNG</name>
<comment type="similarity">
    <text evidence="1 4">Belongs to the glycosyl hydrolase 1 family.</text>
</comment>
<dbReference type="SUPFAM" id="SSF51445">
    <property type="entry name" value="(Trans)glycosidases"/>
    <property type="match status" value="1"/>
</dbReference>
<dbReference type="OrthoDB" id="65569at2759"/>
<dbReference type="Proteomes" id="UP000268093">
    <property type="component" value="Unassembled WGS sequence"/>
</dbReference>
<dbReference type="PANTHER" id="PTHR10353">
    <property type="entry name" value="GLYCOSYL HYDROLASE"/>
    <property type="match status" value="1"/>
</dbReference>
<dbReference type="GO" id="GO:0008422">
    <property type="term" value="F:beta-glucosidase activity"/>
    <property type="evidence" value="ECO:0007669"/>
    <property type="project" value="TreeGrafter"/>
</dbReference>
<keyword evidence="6" id="KW-1185">Reference proteome</keyword>
<dbReference type="Pfam" id="PF00232">
    <property type="entry name" value="Glyco_hydro_1"/>
    <property type="match status" value="1"/>
</dbReference>
<evidence type="ECO:0000256" key="1">
    <source>
        <dbReference type="ARBA" id="ARBA00010838"/>
    </source>
</evidence>
<comment type="caution">
    <text evidence="5">The sequence shown here is derived from an EMBL/GenBank/DDBJ whole genome shotgun (WGS) entry which is preliminary data.</text>
</comment>
<evidence type="ECO:0000256" key="4">
    <source>
        <dbReference type="RuleBase" id="RU003690"/>
    </source>
</evidence>
<evidence type="ECO:0000313" key="5">
    <source>
        <dbReference type="EMBL" id="RUP47510.1"/>
    </source>
</evidence>
<dbReference type="Gene3D" id="3.20.20.80">
    <property type="entry name" value="Glycosidases"/>
    <property type="match status" value="1"/>
</dbReference>
<organism evidence="5 6">
    <name type="scientific">Jimgerdemannia flammicorona</name>
    <dbReference type="NCBI Taxonomy" id="994334"/>
    <lineage>
        <taxon>Eukaryota</taxon>
        <taxon>Fungi</taxon>
        <taxon>Fungi incertae sedis</taxon>
        <taxon>Mucoromycota</taxon>
        <taxon>Mucoromycotina</taxon>
        <taxon>Endogonomycetes</taxon>
        <taxon>Endogonales</taxon>
        <taxon>Endogonaceae</taxon>
        <taxon>Jimgerdemannia</taxon>
    </lineage>
</organism>
<keyword evidence="2 5" id="KW-0378">Hydrolase</keyword>
<proteinExistence type="inferred from homology"/>
<evidence type="ECO:0000256" key="2">
    <source>
        <dbReference type="ARBA" id="ARBA00022801"/>
    </source>
</evidence>
<dbReference type="InterPro" id="IPR017853">
    <property type="entry name" value="GH"/>
</dbReference>
<dbReference type="EMBL" id="RBNI01004428">
    <property type="protein sequence ID" value="RUP47510.1"/>
    <property type="molecule type" value="Genomic_DNA"/>
</dbReference>
<dbReference type="GO" id="GO:0005975">
    <property type="term" value="P:carbohydrate metabolic process"/>
    <property type="evidence" value="ECO:0007669"/>
    <property type="project" value="InterPro"/>
</dbReference>
<gene>
    <name evidence="5" type="ORF">BC936DRAFT_145659</name>
</gene>
<evidence type="ECO:0000313" key="6">
    <source>
        <dbReference type="Proteomes" id="UP000268093"/>
    </source>
</evidence>
<accession>A0A433D9G6</accession>
<sequence length="106" mass="11947">MYTLDSICNARVTFLTTWGRTGFSPRRTSSSVARPRRVSIWDAYSHIPGKIADNTTGDVADDHYHLYKEDVQILKKLGVNHSFSIAWTRILPNGDGPRQSQGSRLL</sequence>
<dbReference type="PANTHER" id="PTHR10353:SF36">
    <property type="entry name" value="LP05116P"/>
    <property type="match status" value="1"/>
</dbReference>
<reference evidence="5 6" key="1">
    <citation type="journal article" date="2018" name="New Phytol.">
        <title>Phylogenomics of Endogonaceae and evolution of mycorrhizas within Mucoromycota.</title>
        <authorList>
            <person name="Chang Y."/>
            <person name="Desiro A."/>
            <person name="Na H."/>
            <person name="Sandor L."/>
            <person name="Lipzen A."/>
            <person name="Clum A."/>
            <person name="Barry K."/>
            <person name="Grigoriev I.V."/>
            <person name="Martin F.M."/>
            <person name="Stajich J.E."/>
            <person name="Smith M.E."/>
            <person name="Bonito G."/>
            <person name="Spatafora J.W."/>
        </authorList>
    </citation>
    <scope>NUCLEOTIDE SEQUENCE [LARGE SCALE GENOMIC DNA]</scope>
    <source>
        <strain evidence="5 6">GMNB39</strain>
    </source>
</reference>
<dbReference type="InterPro" id="IPR001360">
    <property type="entry name" value="Glyco_hydro_1"/>
</dbReference>
<evidence type="ECO:0000256" key="3">
    <source>
        <dbReference type="ARBA" id="ARBA00023295"/>
    </source>
</evidence>
<dbReference type="AlphaFoldDB" id="A0A433D9G6"/>
<keyword evidence="3" id="KW-0326">Glycosidase</keyword>
<protein>
    <submittedName>
        <fullName evidence="5">Glycosyl hydrolase family 1-domain-containing protein</fullName>
    </submittedName>
</protein>